<sequence>MALTDAEKTELKNDILNAIKAESQGVDELTEVTSLDNIKSLPALRGTELVAAPISLLGKPATDAAATANAAASSANTAAGKATEAMNAANSAAATANEKAGVAQTAAETANTAAANANAAAAAVEGSLPGSMTAEADGENDTVKLTLLGKNGKEIASVDIPGGTGSGGNTYNVTEEVPLESGYYTLATAIAAVNEKYRQKGRCITYEASQGKWETKQFVGTSLTAWESVGAWEDFGGAGTVKSLTVNGEKKVPDAEGNVSLTIEQPEVDGSLDADSTNPVENRAVTAKLNELDANTVFGASAELSDDETSVRLTLTNKSGAEITSVDLPAGSGGGGEGGSTTRIVLGASTDTPTVKEGGSVRLTWTYDHQYSSGDEKGESTGQKATVQITVKRGATTTYSETVREVSKGSYTLDLTKYLLLGTNDIYVVAETTDPTTGKAQKKQAYVSVKSVTLSLASGYNIATGITQGGLGTDDTVTIPYAVTGTGTKTVTLYVDGVQKEAHSVTRSGTTNGTFSLAMSGLSVGRHTVQIVAEMETDGLTLKSESVYMDILKRGSSAPFIGTKIVHPDGRIITGTGHSVPTIGVGRYEQCSFDFVAYDPSVTPATVEIWRNGSLSRTVSVPRSVQTYSNRFTEEGVQTLQLKLGSTSYSLKIDVSESGVDISEASYGLLFKLDASGRSNGESDPGTWESNGVETTFENVDWSSSGWTGDALRLVNGAKATIGYKPFATDVKSTGLTIEITMKVTGITDRSAAVVSCISGGKGLLVTTQEAGFRTGQTVTYTNEDDELVTRDVKLSTNYVDGDVMKVALTVGTASENRLMQLYVNGNRTGADIYDASFNFQQDTPQEITVDSSGADVELRTVRVYSRALSDDEELENAMVDAEDTDTMMELYEKNDILGDTGDVDMDRLLSQGKGVLRIVRANKLDDVYAENNKKTDFLADIYYYSPLGSEYNFILTGCYIRIQGTSSTKYPSKNIRIYCAKGSEQLAMSGDHVSAGNKYTMRPGSVPVNLFCCKSDYSDSSMSLNTGGAKLFNDVMKELGLLTPPQRHQYEEAGNSLAAVNIRSAIDGMPIDIFCAETADGENTYYGQYNFNNEKSKSGAVFGMEGVEGFTSECPITLEMLNNTSPVCLFATTSDSHLAEQFDAGAEVNYGIDTSGKAQSDGDITWSGLAPAQQEALKRLYGWIRACVPEGATAGDLSTFASEKFRTEIDSYFDRDHLLTYYLFTDYFLSVDQRAKNMMLRTWDGLVWYITYYDGDTQLGKRNDCFLVYTYTTDRDTYDAEASKYAFEGHDSWLWNLVLANLGDDLKRCAANFRAVMTNERVLAMLNEEQSGNWSDRAFNKSGYLKYIAPAVQEMYGKVWPFIYALQGSNRSHREYFIRNRFALLDAKYGTSNFTSDNIDLYLSRTADDTADTLKITASEPYAFGYGTNNSPNIAGTGIVDEDETATLSINGAYTVNDPLRVYGASRMRVLDMTGAADHLKNALDLGKCTVLRELNLQSSGSGSTGWWLSINSCRQLRKLNVRNQSQAKTGGNTSTALDLTKQTKLEELDARGTQVRSVTFAKGAPLVKAQLPGTLAVLRLEYLSRLTASGLTLETWSNVRTLVFDSCPNLNWETLLSRCANIDRIRVTGIDREDDGTWLKKFMDMGGVDAEGNSTDTCALVGTVRLTRYMDDETYAAYVSHFPELNIRQPEYTMIEFDDDVADDANISNIDNGTGYKYGNAYVASGHISAILKQRHRVLAKVTKKPTARSVKIANVDTTVNNLDGEMIYCPLDDADSNKYADGTVAKLDGTEGDWMMYEPFFWSKGINDYLGGKHYSCYSSNGADNMPEIPEATVLTLDDIKGTGGGYLSGRKIMSGKDTLSNSYSTDSTYSVCKVNVTGYKRVRFPSVPGTNLVGSVFTDDSGTVVSSVVVPTLSNKFEAGMYLIAEVPEDATALHFSVLNTAEFDKVVLSNSDRIEDMEPDWVANEEHLCAVVGSSIVGSKLRACITGGSTAASMSWTDFHYYSVQRGMQQIDALMHSRIANLFYAKYGRRDSQEQCGAGQHSNNRVTGGTASRGMTDTVGYEEAYSINPNITNSLIENLVHQYAWYRDSDGYGGATVTQVNNTCCLGYEDIFGNKYDMMDGVDLPNDSGNAGKWRIWMPDGTTRMVKGKTSSDQYTTAVAHGKYMDVIPVGSVAGSSSTYYCDKYWINTSAGRVVYRGCHGAYANGGVSNASASNGATDTDASVGSRLAFRGKLVRASSVAAYKAVIEVA</sequence>
<dbReference type="GO" id="GO:0004553">
    <property type="term" value="F:hydrolase activity, hydrolyzing O-glycosyl compounds"/>
    <property type="evidence" value="ECO:0007669"/>
    <property type="project" value="UniProtKB-ARBA"/>
</dbReference>
<dbReference type="SUPFAM" id="SSF49899">
    <property type="entry name" value="Concanavalin A-like lectins/glucanases"/>
    <property type="match status" value="1"/>
</dbReference>
<dbReference type="Pfam" id="PF13385">
    <property type="entry name" value="Laminin_G_3"/>
    <property type="match status" value="1"/>
</dbReference>
<organism evidence="2 3">
    <name type="scientific">Bacteroides fragilis</name>
    <dbReference type="NCBI Taxonomy" id="817"/>
    <lineage>
        <taxon>Bacteria</taxon>
        <taxon>Pseudomonadati</taxon>
        <taxon>Bacteroidota</taxon>
        <taxon>Bacteroidia</taxon>
        <taxon>Bacteroidales</taxon>
        <taxon>Bacteroidaceae</taxon>
        <taxon>Bacteroides</taxon>
    </lineage>
</organism>
<dbReference type="InterPro" id="IPR032675">
    <property type="entry name" value="LRR_dom_sf"/>
</dbReference>
<protein>
    <submittedName>
        <fullName evidence="2">Uncharacterized protein</fullName>
    </submittedName>
</protein>
<evidence type="ECO:0000256" key="1">
    <source>
        <dbReference type="SAM" id="MobiDB-lite"/>
    </source>
</evidence>
<name>A0AAP9NI29_BACFG</name>
<dbReference type="Gene3D" id="3.80.10.10">
    <property type="entry name" value="Ribonuclease Inhibitor"/>
    <property type="match status" value="1"/>
</dbReference>
<dbReference type="RefSeq" id="WP_005780424.1">
    <property type="nucleotide sequence ID" value="NZ_CP054003.1"/>
</dbReference>
<dbReference type="InterPro" id="IPR013320">
    <property type="entry name" value="ConA-like_dom_sf"/>
</dbReference>
<feature type="compositionally biased region" description="Polar residues" evidence="1">
    <location>
        <begin position="2045"/>
        <end position="2058"/>
    </location>
</feature>
<dbReference type="Proteomes" id="UP000501467">
    <property type="component" value="Chromosome"/>
</dbReference>
<evidence type="ECO:0000313" key="3">
    <source>
        <dbReference type="Proteomes" id="UP000501467"/>
    </source>
</evidence>
<feature type="region of interest" description="Disordered" evidence="1">
    <location>
        <begin position="2039"/>
        <end position="2058"/>
    </location>
</feature>
<evidence type="ECO:0000313" key="2">
    <source>
        <dbReference type="EMBL" id="QKH87051.1"/>
    </source>
</evidence>
<dbReference type="GO" id="GO:0005975">
    <property type="term" value="P:carbohydrate metabolic process"/>
    <property type="evidence" value="ECO:0007669"/>
    <property type="project" value="UniProtKB-ARBA"/>
</dbReference>
<dbReference type="SUPFAM" id="SSF52047">
    <property type="entry name" value="RNI-like"/>
    <property type="match status" value="1"/>
</dbReference>
<reference evidence="2 3" key="1">
    <citation type="submission" date="2020-05" db="EMBL/GenBank/DDBJ databases">
        <title>FDA dAtabase for Regulatory Grade micrObial Sequences (FDA-ARGOS): Supporting development and validation of Infectious Disease Dx tests.</title>
        <authorList>
            <person name="Bojja K."/>
            <person name="Kessler A."/>
            <person name="Tallon L."/>
            <person name="Sadzewicz L."/>
            <person name="Zhao X."/>
            <person name="Vavikolanu K."/>
            <person name="Mehta A."/>
            <person name="Aluvathingal J."/>
            <person name="Nadendla S."/>
            <person name="Myers T."/>
            <person name="Yan Y."/>
            <person name="Sichtig H."/>
        </authorList>
    </citation>
    <scope>NUCLEOTIDE SEQUENCE [LARGE SCALE GENOMIC DNA]</scope>
    <source>
        <strain evidence="2 3">FDAARGOS_763</strain>
    </source>
</reference>
<dbReference type="Gene3D" id="2.60.120.200">
    <property type="match status" value="1"/>
</dbReference>
<proteinExistence type="predicted"/>
<accession>A0AAP9NI29</accession>
<gene>
    <name evidence="2" type="ORF">FOC69_22975</name>
</gene>
<dbReference type="EMBL" id="CP054003">
    <property type="protein sequence ID" value="QKH87051.1"/>
    <property type="molecule type" value="Genomic_DNA"/>
</dbReference>